<evidence type="ECO:0000256" key="1">
    <source>
        <dbReference type="SAM" id="MobiDB-lite"/>
    </source>
</evidence>
<feature type="region of interest" description="Disordered" evidence="1">
    <location>
        <begin position="401"/>
        <end position="433"/>
    </location>
</feature>
<comment type="caution">
    <text evidence="2">The sequence shown here is derived from an EMBL/GenBank/DDBJ whole genome shotgun (WGS) entry which is preliminary data.</text>
</comment>
<feature type="compositionally biased region" description="Basic residues" evidence="1">
    <location>
        <begin position="110"/>
        <end position="124"/>
    </location>
</feature>
<keyword evidence="3" id="KW-1185">Reference proteome</keyword>
<feature type="compositionally biased region" description="Basic residues" evidence="1">
    <location>
        <begin position="138"/>
        <end position="147"/>
    </location>
</feature>
<feature type="compositionally biased region" description="Basic and acidic residues" evidence="1">
    <location>
        <begin position="161"/>
        <end position="170"/>
    </location>
</feature>
<evidence type="ECO:0000313" key="2">
    <source>
        <dbReference type="EMBL" id="PIL30084.1"/>
    </source>
</evidence>
<protein>
    <submittedName>
        <fullName evidence="2">Uncharacterized protein</fullName>
    </submittedName>
</protein>
<feature type="compositionally biased region" description="Basic residues" evidence="1">
    <location>
        <begin position="205"/>
        <end position="216"/>
    </location>
</feature>
<feature type="region of interest" description="Disordered" evidence="1">
    <location>
        <begin position="66"/>
        <end position="235"/>
    </location>
</feature>
<sequence length="468" mass="52392">MSTTHRHIHYSLLRFYSRPAHSRGDRCSPNPPLAHRHRLVHERPQSPARGFVPHPHALHPLLLQRRPRVPRDGPPAPRADPPGTQAPLLPPPPKPDGRRARVPGLLPRPHAVRRRARAVRRPARRAPAARPPAALLPRARRRAARRRGGFDARRSRARGRPRGEPTRARQPEPALAGVEEARPRRVHAVGAAPAHPALPDPPSHARPRPRPRRRCGRTPNPSRRGRPPREPRPRLKLTLRYRRDMFDGVFTPELAARLSRLTLCLVCHDDDSDGEDDTADVAQLLWGGFLNTLISALRPLHNLTHLRLVVHCKLVKRPAGSATSLPYSHSESFVDTVRGPAFDFAGTADALVRTLPSLQYVFLTTCGSLVDRGENKSNSGRPSLREHERWNVGRAWRVANADLGQPQGTRKSTTTLPRTDGIRDEDEDPPRGRLVELHSDVSDTIIRNEELVLSDADESLLFPKDEKA</sequence>
<accession>A0A2G8S8L1</accession>
<dbReference type="OrthoDB" id="2757774at2759"/>
<dbReference type="AlphaFoldDB" id="A0A2G8S8L1"/>
<feature type="compositionally biased region" description="Low complexity" evidence="1">
    <location>
        <begin position="125"/>
        <end position="137"/>
    </location>
</feature>
<reference evidence="2 3" key="1">
    <citation type="journal article" date="2015" name="Sci. Rep.">
        <title>Chromosome-level genome map provides insights into diverse defense mechanisms in the medicinal fungus Ganoderma sinense.</title>
        <authorList>
            <person name="Zhu Y."/>
            <person name="Xu J."/>
            <person name="Sun C."/>
            <person name="Zhou S."/>
            <person name="Xu H."/>
            <person name="Nelson D.R."/>
            <person name="Qian J."/>
            <person name="Song J."/>
            <person name="Luo H."/>
            <person name="Xiang L."/>
            <person name="Li Y."/>
            <person name="Xu Z."/>
            <person name="Ji A."/>
            <person name="Wang L."/>
            <person name="Lu S."/>
            <person name="Hayward A."/>
            <person name="Sun W."/>
            <person name="Li X."/>
            <person name="Schwartz D.C."/>
            <person name="Wang Y."/>
            <person name="Chen S."/>
        </authorList>
    </citation>
    <scope>NUCLEOTIDE SEQUENCE [LARGE SCALE GENOMIC DNA]</scope>
    <source>
        <strain evidence="2 3">ZZ0214-1</strain>
    </source>
</reference>
<proteinExistence type="predicted"/>
<gene>
    <name evidence="2" type="ORF">GSI_07661</name>
</gene>
<dbReference type="EMBL" id="AYKW01000016">
    <property type="protein sequence ID" value="PIL30084.1"/>
    <property type="molecule type" value="Genomic_DNA"/>
</dbReference>
<name>A0A2G8S8L1_9APHY</name>
<dbReference type="Proteomes" id="UP000230002">
    <property type="component" value="Unassembled WGS sequence"/>
</dbReference>
<evidence type="ECO:0000313" key="3">
    <source>
        <dbReference type="Proteomes" id="UP000230002"/>
    </source>
</evidence>
<feature type="compositionally biased region" description="Polar residues" evidence="1">
    <location>
        <begin position="406"/>
        <end position="417"/>
    </location>
</feature>
<organism evidence="2 3">
    <name type="scientific">Ganoderma sinense ZZ0214-1</name>
    <dbReference type="NCBI Taxonomy" id="1077348"/>
    <lineage>
        <taxon>Eukaryota</taxon>
        <taxon>Fungi</taxon>
        <taxon>Dikarya</taxon>
        <taxon>Basidiomycota</taxon>
        <taxon>Agaricomycotina</taxon>
        <taxon>Agaricomycetes</taxon>
        <taxon>Polyporales</taxon>
        <taxon>Polyporaceae</taxon>
        <taxon>Ganoderma</taxon>
    </lineage>
</organism>